<evidence type="ECO:0000256" key="3">
    <source>
        <dbReference type="ARBA" id="ARBA00023235"/>
    </source>
</evidence>
<comment type="cofactor">
    <cofactor evidence="1 4 5">
        <name>pyridoxal 5'-phosphate</name>
        <dbReference type="ChEBI" id="CHEBI:597326"/>
    </cofactor>
</comment>
<dbReference type="InterPro" id="IPR029066">
    <property type="entry name" value="PLP-binding_barrel"/>
</dbReference>
<dbReference type="OrthoDB" id="9813814at2"/>
<feature type="active site" description="Proton acceptor; specific for D-alanine" evidence="4">
    <location>
        <position position="39"/>
    </location>
</feature>
<proteinExistence type="inferred from homology"/>
<dbReference type="SUPFAM" id="SSF51419">
    <property type="entry name" value="PLP-binding barrel"/>
    <property type="match status" value="1"/>
</dbReference>
<evidence type="ECO:0000256" key="1">
    <source>
        <dbReference type="ARBA" id="ARBA00001933"/>
    </source>
</evidence>
<dbReference type="EC" id="5.1.1.1" evidence="4"/>
<dbReference type="Gene3D" id="2.40.37.10">
    <property type="entry name" value="Lyase, Ornithine Decarboxylase, Chain A, domain 1"/>
    <property type="match status" value="1"/>
</dbReference>
<dbReference type="SMART" id="SM01005">
    <property type="entry name" value="Ala_racemase_C"/>
    <property type="match status" value="1"/>
</dbReference>
<dbReference type="RefSeq" id="WP_115885077.1">
    <property type="nucleotide sequence ID" value="NZ_CBCSHX010000003.1"/>
</dbReference>
<dbReference type="GO" id="GO:0008784">
    <property type="term" value="F:alanine racemase activity"/>
    <property type="evidence" value="ECO:0007669"/>
    <property type="project" value="UniProtKB-UniRule"/>
</dbReference>
<dbReference type="CDD" id="cd00430">
    <property type="entry name" value="PLPDE_III_AR"/>
    <property type="match status" value="1"/>
</dbReference>
<comment type="similarity">
    <text evidence="4">Belongs to the alanine racemase family.</text>
</comment>
<dbReference type="Proteomes" id="UP000257076">
    <property type="component" value="Unassembled WGS sequence"/>
</dbReference>
<dbReference type="Pfam" id="PF01168">
    <property type="entry name" value="Ala_racemase_N"/>
    <property type="match status" value="1"/>
</dbReference>
<dbReference type="SUPFAM" id="SSF50621">
    <property type="entry name" value="Alanine racemase C-terminal domain-like"/>
    <property type="match status" value="1"/>
</dbReference>
<dbReference type="PROSITE" id="PS00395">
    <property type="entry name" value="ALANINE_RACEMASE"/>
    <property type="match status" value="1"/>
</dbReference>
<feature type="binding site" evidence="4 6">
    <location>
        <position position="138"/>
    </location>
    <ligand>
        <name>substrate</name>
    </ligand>
</feature>
<dbReference type="PRINTS" id="PR00992">
    <property type="entry name" value="ALARACEMASE"/>
</dbReference>
<dbReference type="InterPro" id="IPR020622">
    <property type="entry name" value="Ala_racemase_pyridoxalP-BS"/>
</dbReference>
<dbReference type="NCBIfam" id="TIGR00492">
    <property type="entry name" value="alr"/>
    <property type="match status" value="1"/>
</dbReference>
<reference evidence="8 9" key="1">
    <citation type="submission" date="2018-08" db="EMBL/GenBank/DDBJ databases">
        <title>Genomic Encyclopedia of Type Strains, Phase IV (KMG-IV): sequencing the most valuable type-strain genomes for metagenomic binning, comparative biology and taxonomic classification.</title>
        <authorList>
            <person name="Goeker M."/>
        </authorList>
    </citation>
    <scope>NUCLEOTIDE SEQUENCE [LARGE SCALE GENOMIC DNA]</scope>
    <source>
        <strain evidence="8 9">DSM 17274</strain>
    </source>
</reference>
<dbReference type="InterPro" id="IPR000821">
    <property type="entry name" value="Ala_racemase"/>
</dbReference>
<dbReference type="EMBL" id="QUMW01000011">
    <property type="protein sequence ID" value="REG24167.1"/>
    <property type="molecule type" value="Genomic_DNA"/>
</dbReference>
<dbReference type="Pfam" id="PF00842">
    <property type="entry name" value="Ala_racemase_C"/>
    <property type="match status" value="1"/>
</dbReference>
<dbReference type="GO" id="GO:0005829">
    <property type="term" value="C:cytosol"/>
    <property type="evidence" value="ECO:0007669"/>
    <property type="project" value="TreeGrafter"/>
</dbReference>
<dbReference type="FunFam" id="3.20.20.10:FF:000002">
    <property type="entry name" value="Alanine racemase"/>
    <property type="match status" value="1"/>
</dbReference>
<evidence type="ECO:0000256" key="5">
    <source>
        <dbReference type="PIRSR" id="PIRSR600821-50"/>
    </source>
</evidence>
<comment type="function">
    <text evidence="4">Catalyzes the interconversion of L-alanine and D-alanine. May also act on other amino acids.</text>
</comment>
<evidence type="ECO:0000313" key="9">
    <source>
        <dbReference type="Proteomes" id="UP000257076"/>
    </source>
</evidence>
<dbReference type="GO" id="GO:0030632">
    <property type="term" value="P:D-alanine biosynthetic process"/>
    <property type="evidence" value="ECO:0007669"/>
    <property type="project" value="UniProtKB-UniRule"/>
</dbReference>
<dbReference type="GO" id="GO:0009252">
    <property type="term" value="P:peptidoglycan biosynthetic process"/>
    <property type="evidence" value="ECO:0007669"/>
    <property type="project" value="TreeGrafter"/>
</dbReference>
<dbReference type="HAMAP" id="MF_01201">
    <property type="entry name" value="Ala_racemase"/>
    <property type="match status" value="1"/>
</dbReference>
<name>A0A3E0AWS7_9STAP</name>
<feature type="domain" description="Alanine racemase C-terminal" evidence="7">
    <location>
        <begin position="244"/>
        <end position="370"/>
    </location>
</feature>
<feature type="binding site" evidence="4 6">
    <location>
        <position position="313"/>
    </location>
    <ligand>
        <name>substrate</name>
    </ligand>
</feature>
<feature type="active site" description="Proton acceptor; specific for L-alanine" evidence="4">
    <location>
        <position position="265"/>
    </location>
</feature>
<dbReference type="InterPro" id="IPR001608">
    <property type="entry name" value="Ala_racemase_N"/>
</dbReference>
<dbReference type="PANTHER" id="PTHR30511">
    <property type="entry name" value="ALANINE RACEMASE"/>
    <property type="match status" value="1"/>
</dbReference>
<dbReference type="Gene3D" id="3.20.20.10">
    <property type="entry name" value="Alanine racemase"/>
    <property type="match status" value="1"/>
</dbReference>
<keyword evidence="3 4" id="KW-0413">Isomerase</keyword>
<feature type="modified residue" description="N6-(pyridoxal phosphate)lysine" evidence="4 5">
    <location>
        <position position="39"/>
    </location>
</feature>
<evidence type="ECO:0000313" key="8">
    <source>
        <dbReference type="EMBL" id="REG24167.1"/>
    </source>
</evidence>
<evidence type="ECO:0000256" key="4">
    <source>
        <dbReference type="HAMAP-Rule" id="MF_01201"/>
    </source>
</evidence>
<keyword evidence="2 4" id="KW-0663">Pyridoxal phosphate</keyword>
<comment type="pathway">
    <text evidence="4">Amino-acid biosynthesis; D-alanine biosynthesis; D-alanine from L-alanine: step 1/1.</text>
</comment>
<dbReference type="InterPro" id="IPR011079">
    <property type="entry name" value="Ala_racemase_C"/>
</dbReference>
<gene>
    <name evidence="8" type="ORF">DFR63_1259</name>
</gene>
<dbReference type="AlphaFoldDB" id="A0A3E0AWS7"/>
<dbReference type="GO" id="GO:0030170">
    <property type="term" value="F:pyridoxal phosphate binding"/>
    <property type="evidence" value="ECO:0007669"/>
    <property type="project" value="UniProtKB-UniRule"/>
</dbReference>
<organism evidence="8 9">
    <name type="scientific">Jeotgalicoccus halotolerans</name>
    <dbReference type="NCBI Taxonomy" id="157227"/>
    <lineage>
        <taxon>Bacteria</taxon>
        <taxon>Bacillati</taxon>
        <taxon>Bacillota</taxon>
        <taxon>Bacilli</taxon>
        <taxon>Bacillales</taxon>
        <taxon>Staphylococcaceae</taxon>
        <taxon>Jeotgalicoccus</taxon>
    </lineage>
</organism>
<keyword evidence="9" id="KW-1185">Reference proteome</keyword>
<dbReference type="UniPathway" id="UPA00042">
    <property type="reaction ID" value="UER00497"/>
</dbReference>
<dbReference type="PANTHER" id="PTHR30511:SF0">
    <property type="entry name" value="ALANINE RACEMASE, CATABOLIC-RELATED"/>
    <property type="match status" value="1"/>
</dbReference>
<dbReference type="InterPro" id="IPR009006">
    <property type="entry name" value="Ala_racemase/Decarboxylase_C"/>
</dbReference>
<evidence type="ECO:0000256" key="6">
    <source>
        <dbReference type="PIRSR" id="PIRSR600821-52"/>
    </source>
</evidence>
<protein>
    <recommendedName>
        <fullName evidence="4">Alanine racemase</fullName>
        <ecNumber evidence="4">5.1.1.1</ecNumber>
    </recommendedName>
</protein>
<evidence type="ECO:0000259" key="7">
    <source>
        <dbReference type="SMART" id="SM01005"/>
    </source>
</evidence>
<evidence type="ECO:0000256" key="2">
    <source>
        <dbReference type="ARBA" id="ARBA00022898"/>
    </source>
</evidence>
<comment type="catalytic activity">
    <reaction evidence="4">
        <text>L-alanine = D-alanine</text>
        <dbReference type="Rhea" id="RHEA:20249"/>
        <dbReference type="ChEBI" id="CHEBI:57416"/>
        <dbReference type="ChEBI" id="CHEBI:57972"/>
        <dbReference type="EC" id="5.1.1.1"/>
    </reaction>
</comment>
<sequence length="383" mass="42703">MSDKYYRNTVLDVNLAAVEKNYRAIQGINPEKTLIAVVKANAYGLGAKEISEHLAKAGVSFFAVATLDEAIDLRMHGIKQKILVLGTISPEHINKAVQHRIAVTAPNLQWVQKAKDEVSDKYDKAVWIHIKVNTGMNRYGTSDVSEIMEMITEINSFDRFIYEGIFSHFTSSDEDNDITSVEFNLFKEIVSQVERPENVHISNSGGALTLKEEFTTAVRTGIALYGYYPSRYTASATPVMLTPSVKLSTEIAAVHHLEPEESVSYGRKYTAETSETVATLPIGYADGLLRRHSGYNVKLEDGTECEIIGTICMDALMIRVPEHTDAGQNVIIIEDSARSEQSMESYSDYTGTISYESLCAFGRRIPRRYAGKDIELIYNEVIN</sequence>
<accession>A0A3E0AWS7</accession>
<comment type="caution">
    <text evidence="8">The sequence shown here is derived from an EMBL/GenBank/DDBJ whole genome shotgun (WGS) entry which is preliminary data.</text>
</comment>